<proteinExistence type="inferred from homology"/>
<dbReference type="GO" id="GO:0006412">
    <property type="term" value="P:translation"/>
    <property type="evidence" value="ECO:0007669"/>
    <property type="project" value="InterPro"/>
</dbReference>
<evidence type="ECO:0000256" key="1">
    <source>
        <dbReference type="ARBA" id="ARBA00008945"/>
    </source>
</evidence>
<dbReference type="OrthoDB" id="309483at2759"/>
<dbReference type="PANTHER" id="PTHR48277">
    <property type="entry name" value="MITOCHONDRIAL RIBOSOMAL PROTEIN S5"/>
    <property type="match status" value="1"/>
</dbReference>
<evidence type="ECO:0000256" key="2">
    <source>
        <dbReference type="ARBA" id="ARBA00022980"/>
    </source>
</evidence>
<comment type="similarity">
    <text evidence="1 5">Belongs to the universal ribosomal protein uS5 family.</text>
</comment>
<dbReference type="Gene3D" id="3.30.230.10">
    <property type="match status" value="1"/>
</dbReference>
<dbReference type="GO" id="GO:1990904">
    <property type="term" value="C:ribonucleoprotein complex"/>
    <property type="evidence" value="ECO:0007669"/>
    <property type="project" value="UniProtKB-UniRule"/>
</dbReference>
<evidence type="ECO:0000256" key="5">
    <source>
        <dbReference type="RuleBase" id="RU003823"/>
    </source>
</evidence>
<reference evidence="8" key="1">
    <citation type="submission" date="2020-04" db="EMBL/GenBank/DDBJ databases">
        <title>Analysis of mating type loci in Filobasidium floriforme.</title>
        <authorList>
            <person name="Nowrousian M."/>
        </authorList>
    </citation>
    <scope>NUCLEOTIDE SEQUENCE</scope>
    <source>
        <strain evidence="8">CBS 6242</strain>
    </source>
</reference>
<dbReference type="GO" id="GO:0005840">
    <property type="term" value="C:ribosome"/>
    <property type="evidence" value="ECO:0007669"/>
    <property type="project" value="UniProtKB-KW"/>
</dbReference>
<dbReference type="SUPFAM" id="SSF54211">
    <property type="entry name" value="Ribosomal protein S5 domain 2-like"/>
    <property type="match status" value="1"/>
</dbReference>
<gene>
    <name evidence="8" type="ORF">FFLO_01834</name>
</gene>
<keyword evidence="3 4" id="KW-0687">Ribonucleoprotein</keyword>
<evidence type="ECO:0000259" key="7">
    <source>
        <dbReference type="PROSITE" id="PS50881"/>
    </source>
</evidence>
<dbReference type="Pfam" id="PF00333">
    <property type="entry name" value="Ribosomal_S5"/>
    <property type="match status" value="1"/>
</dbReference>
<evidence type="ECO:0000256" key="3">
    <source>
        <dbReference type="ARBA" id="ARBA00023274"/>
    </source>
</evidence>
<sequence length="325" mass="34775">MSSTTPRIVRTALRSASSVKPRRLALRHASSSTSPASTSSGDLLLDILPPRIQPLISKSSAKRLLLPQSSKIPSTQSQSGNELPPPNAPKHVQINHPTRLFQPPSGQLRQELLGGFTEAQNKEAVLSTLTGMSTDEIRGLNRYTVIIKRVVNMTKKGKMPSLFAMVVVGSPSRGLVGIGRGRGDAAPVAMDSAFQRAVLSMDHVDKFEGRTLWGAGKDLRSKWGSTEVIMRGRPAGFGLAVPPTLHRLLTACGIRDCSATIKGSRNPMQTLKAAIQILHGGSGAPGFGDGTGKKGQRKNKGVGMRGKEAIERERGRFGVEVGRRL</sequence>
<dbReference type="InterPro" id="IPR005324">
    <property type="entry name" value="Ribosomal_uS5_C"/>
</dbReference>
<keyword evidence="9" id="KW-1185">Reference proteome</keyword>
<dbReference type="Pfam" id="PF03719">
    <property type="entry name" value="Ribosomal_S5_C"/>
    <property type="match status" value="1"/>
</dbReference>
<organism evidence="8 9">
    <name type="scientific">Filobasidium floriforme</name>
    <dbReference type="NCBI Taxonomy" id="5210"/>
    <lineage>
        <taxon>Eukaryota</taxon>
        <taxon>Fungi</taxon>
        <taxon>Dikarya</taxon>
        <taxon>Basidiomycota</taxon>
        <taxon>Agaricomycotina</taxon>
        <taxon>Tremellomycetes</taxon>
        <taxon>Filobasidiales</taxon>
        <taxon>Filobasidiaceae</taxon>
        <taxon>Filobasidium</taxon>
    </lineage>
</organism>
<dbReference type="InterPro" id="IPR020568">
    <property type="entry name" value="Ribosomal_Su5_D2-typ_SF"/>
</dbReference>
<accession>A0A8K0NPQ0</accession>
<dbReference type="Proteomes" id="UP000812966">
    <property type="component" value="Unassembled WGS sequence"/>
</dbReference>
<dbReference type="InterPro" id="IPR000851">
    <property type="entry name" value="Ribosomal_uS5"/>
</dbReference>
<dbReference type="SUPFAM" id="SSF54768">
    <property type="entry name" value="dsRNA-binding domain-like"/>
    <property type="match status" value="1"/>
</dbReference>
<evidence type="ECO:0000256" key="4">
    <source>
        <dbReference type="PROSITE-ProRule" id="PRU00268"/>
    </source>
</evidence>
<name>A0A8K0NPQ0_9TREE</name>
<dbReference type="AlphaFoldDB" id="A0A8K0NPQ0"/>
<evidence type="ECO:0000313" key="8">
    <source>
        <dbReference type="EMBL" id="KAG7562773.1"/>
    </source>
</evidence>
<comment type="caution">
    <text evidence="8">The sequence shown here is derived from an EMBL/GenBank/DDBJ whole genome shotgun (WGS) entry which is preliminary data.</text>
</comment>
<dbReference type="EMBL" id="JABELV010000026">
    <property type="protein sequence ID" value="KAG7562773.1"/>
    <property type="molecule type" value="Genomic_DNA"/>
</dbReference>
<evidence type="ECO:0000313" key="9">
    <source>
        <dbReference type="Proteomes" id="UP000812966"/>
    </source>
</evidence>
<feature type="region of interest" description="Disordered" evidence="6">
    <location>
        <begin position="68"/>
        <end position="105"/>
    </location>
</feature>
<protein>
    <recommendedName>
        <fullName evidence="7">S5 DRBM domain-containing protein</fullName>
    </recommendedName>
</protein>
<dbReference type="InterPro" id="IPR013810">
    <property type="entry name" value="Ribosomal_uS5_N"/>
</dbReference>
<dbReference type="Gene3D" id="3.30.160.20">
    <property type="match status" value="1"/>
</dbReference>
<feature type="compositionally biased region" description="Low complexity" evidence="6">
    <location>
        <begin position="29"/>
        <end position="40"/>
    </location>
</feature>
<feature type="compositionally biased region" description="Polar residues" evidence="6">
    <location>
        <begin position="68"/>
        <end position="81"/>
    </location>
</feature>
<feature type="region of interest" description="Disordered" evidence="6">
    <location>
        <begin position="284"/>
        <end position="308"/>
    </location>
</feature>
<dbReference type="GO" id="GO:0003735">
    <property type="term" value="F:structural constituent of ribosome"/>
    <property type="evidence" value="ECO:0007669"/>
    <property type="project" value="UniProtKB-UniRule"/>
</dbReference>
<dbReference type="InterPro" id="IPR014721">
    <property type="entry name" value="Ribsml_uS5_D2-typ_fold_subgr"/>
</dbReference>
<keyword evidence="2 4" id="KW-0689">Ribosomal protein</keyword>
<feature type="domain" description="S5 DRBM" evidence="7">
    <location>
        <begin position="140"/>
        <end position="204"/>
    </location>
</feature>
<dbReference type="GO" id="GO:0003723">
    <property type="term" value="F:RNA binding"/>
    <property type="evidence" value="ECO:0007669"/>
    <property type="project" value="InterPro"/>
</dbReference>
<dbReference type="PANTHER" id="PTHR48277:SF1">
    <property type="entry name" value="MITOCHONDRIAL RIBOSOMAL PROTEIN S5"/>
    <property type="match status" value="1"/>
</dbReference>
<dbReference type="PROSITE" id="PS50881">
    <property type="entry name" value="S5_DSRBD"/>
    <property type="match status" value="1"/>
</dbReference>
<feature type="region of interest" description="Disordered" evidence="6">
    <location>
        <begin position="23"/>
        <end position="43"/>
    </location>
</feature>
<evidence type="ECO:0000256" key="6">
    <source>
        <dbReference type="SAM" id="MobiDB-lite"/>
    </source>
</evidence>